<dbReference type="RefSeq" id="WP_338046670.1">
    <property type="nucleotide sequence ID" value="NZ_WJIE01000013.1"/>
</dbReference>
<dbReference type="SUPFAM" id="SSF69255">
    <property type="entry name" value="gp5 N-terminal domain-like"/>
    <property type="match status" value="1"/>
</dbReference>
<accession>A0A6N7Q364</accession>
<dbReference type="PANTHER" id="PTHR32305:SF15">
    <property type="entry name" value="PROTEIN RHSA-RELATED"/>
    <property type="match status" value="1"/>
</dbReference>
<dbReference type="Gene3D" id="2.40.50.230">
    <property type="entry name" value="Gp5 N-terminal domain"/>
    <property type="match status" value="1"/>
</dbReference>
<comment type="similarity">
    <text evidence="2">Belongs to the VgrG protein family.</text>
</comment>
<feature type="region of interest" description="Disordered" evidence="4">
    <location>
        <begin position="660"/>
        <end position="701"/>
    </location>
</feature>
<feature type="domain" description="Gp5/Type VI secretion system Vgr protein OB-fold" evidence="5">
    <location>
        <begin position="402"/>
        <end position="470"/>
    </location>
</feature>
<dbReference type="NCBIfam" id="TIGR03361">
    <property type="entry name" value="VI_Rhs_Vgr"/>
    <property type="match status" value="1"/>
</dbReference>
<evidence type="ECO:0000313" key="8">
    <source>
        <dbReference type="Proteomes" id="UP000440224"/>
    </source>
</evidence>
<dbReference type="InterPro" id="IPR037026">
    <property type="entry name" value="Vgr_OB-fold_dom_sf"/>
</dbReference>
<name>A0A6N7Q364_9BACT</name>
<dbReference type="GO" id="GO:0005576">
    <property type="term" value="C:extracellular region"/>
    <property type="evidence" value="ECO:0007669"/>
    <property type="project" value="UniProtKB-SubCell"/>
</dbReference>
<evidence type="ECO:0000256" key="2">
    <source>
        <dbReference type="ARBA" id="ARBA00005558"/>
    </source>
</evidence>
<dbReference type="Proteomes" id="UP000440224">
    <property type="component" value="Unassembled WGS sequence"/>
</dbReference>
<dbReference type="InterPro" id="IPR017847">
    <property type="entry name" value="T6SS_RhsGE_Vgr_subset"/>
</dbReference>
<comment type="caution">
    <text evidence="7">The sequence shown here is derived from an EMBL/GenBank/DDBJ whole genome shotgun (WGS) entry which is preliminary data.</text>
</comment>
<dbReference type="Gene3D" id="4.10.220.110">
    <property type="match status" value="1"/>
</dbReference>
<dbReference type="Gene3D" id="2.30.110.50">
    <property type="match status" value="1"/>
</dbReference>
<comment type="subcellular location">
    <subcellularLocation>
        <location evidence="1">Secreted</location>
    </subcellularLocation>
</comment>
<dbReference type="SUPFAM" id="SSF69349">
    <property type="entry name" value="Phage fibre proteins"/>
    <property type="match status" value="1"/>
</dbReference>
<dbReference type="NCBIfam" id="TIGR01646">
    <property type="entry name" value="vgr_GE"/>
    <property type="match status" value="1"/>
</dbReference>
<keyword evidence="3" id="KW-0964">Secreted</keyword>
<dbReference type="SUPFAM" id="SSF69279">
    <property type="entry name" value="Phage tail proteins"/>
    <property type="match status" value="2"/>
</dbReference>
<evidence type="ECO:0000313" key="7">
    <source>
        <dbReference type="EMBL" id="MRG96734.1"/>
    </source>
</evidence>
<protein>
    <submittedName>
        <fullName evidence="7">Type VI secretion system tip protein VgrG</fullName>
    </submittedName>
</protein>
<evidence type="ECO:0000259" key="6">
    <source>
        <dbReference type="Pfam" id="PF22178"/>
    </source>
</evidence>
<reference evidence="7 8" key="1">
    <citation type="submission" date="2019-10" db="EMBL/GenBank/DDBJ databases">
        <title>A soil myxobacterium in the family Polyangiaceae.</title>
        <authorList>
            <person name="Li Y."/>
            <person name="Wang J."/>
        </authorList>
    </citation>
    <scope>NUCLEOTIDE SEQUENCE [LARGE SCALE GENOMIC DNA]</scope>
    <source>
        <strain evidence="7 8">DSM 14734</strain>
    </source>
</reference>
<dbReference type="AlphaFoldDB" id="A0A6N7Q364"/>
<dbReference type="InterPro" id="IPR006531">
    <property type="entry name" value="Gp5/Vgr_OB"/>
</dbReference>
<evidence type="ECO:0000256" key="3">
    <source>
        <dbReference type="ARBA" id="ARBA00022525"/>
    </source>
</evidence>
<feature type="domain" description="Gp5/Type VI secretion system Vgr C-terminal trimerisation" evidence="6">
    <location>
        <begin position="487"/>
        <end position="572"/>
    </location>
</feature>
<dbReference type="Gene3D" id="3.55.50.10">
    <property type="entry name" value="Baseplate protein-like domains"/>
    <property type="match status" value="1"/>
</dbReference>
<dbReference type="InterPro" id="IPR006533">
    <property type="entry name" value="T6SS_Vgr_RhsGE"/>
</dbReference>
<evidence type="ECO:0000256" key="1">
    <source>
        <dbReference type="ARBA" id="ARBA00004613"/>
    </source>
</evidence>
<dbReference type="Pfam" id="PF04717">
    <property type="entry name" value="Phage_base_V"/>
    <property type="match status" value="1"/>
</dbReference>
<organism evidence="7 8">
    <name type="scientific">Polyangium spumosum</name>
    <dbReference type="NCBI Taxonomy" id="889282"/>
    <lineage>
        <taxon>Bacteria</taxon>
        <taxon>Pseudomonadati</taxon>
        <taxon>Myxococcota</taxon>
        <taxon>Polyangia</taxon>
        <taxon>Polyangiales</taxon>
        <taxon>Polyangiaceae</taxon>
        <taxon>Polyangium</taxon>
    </lineage>
</organism>
<sequence length="717" mass="79652">MANLELSLASGQRDLYVRRFSVRESVSNLFSIHLLVRSPDPSLDLGAAVGHPAGFRLHAGYAHVQGGAQRTWTGIVARAEQSHALQEVTAEEGLSTYHIHIVPELWLLTFRQNNRIYQQLSIPDIIDRLLGEWQIRPVWRIQRDQYPTLDYKVQYRETDYAFLCRLLEEAGIAYTLSEHPERGTTLVFGDRIQTNAPRSGPPIPYVDNPSEAAEKEYISRVRFGREVRPGAATFRDYDPRKPDLQLFGKAEPRGGVEGKLEQYHYDAGSFLVETGKAEGTPNADDRGFARHDGKYGTDLSVRVLEAERTGERMVSFAANTFDLAPGVVFSMSRHPHSALPESQRLLLVGASLEGTDTGDFSFHGHAFFADAPYRPARQTPKPKIHGLQSATVVGPPGQEIHTDEFGRVRAQFHWDREGGRNEQSSCWIRVNQGWGGMGYGMITLPRIGHEVLVAFLEGDPDHPTVIGRVYNAAQQVPYKLPQDKTRSTWKSDSSIGSDGFNEIMFEDLAQKELVWQQAQKDRNRNVNNDEFATIVHDRQKLVKNDESEQTMGNRKLWVGKDYDEVTKKNKNETYNADVHLVVEGSRRERIDGKQSLTVKKSRHEKVEGRSALRAGQEIHHVAGEEWVGEAGGAATIKAPGGFIKIDGAGVTISGTMVWINERGEPGDGSGSKPQAPFDPPEAEERADSGESPDDHAPPPQFTLAAMLDAIGGGSIPS</sequence>
<keyword evidence="8" id="KW-1185">Reference proteome</keyword>
<evidence type="ECO:0000259" key="5">
    <source>
        <dbReference type="Pfam" id="PF04717"/>
    </source>
</evidence>
<dbReference type="Pfam" id="PF22178">
    <property type="entry name" value="Gp5_trimer_C"/>
    <property type="match status" value="1"/>
</dbReference>
<feature type="compositionally biased region" description="Basic and acidic residues" evidence="4">
    <location>
        <begin position="682"/>
        <end position="696"/>
    </location>
</feature>
<dbReference type="PANTHER" id="PTHR32305">
    <property type="match status" value="1"/>
</dbReference>
<feature type="region of interest" description="Disordered" evidence="4">
    <location>
        <begin position="593"/>
        <end position="612"/>
    </location>
</feature>
<dbReference type="InterPro" id="IPR054030">
    <property type="entry name" value="Gp5_Vgr_C"/>
</dbReference>
<dbReference type="Pfam" id="PF05954">
    <property type="entry name" value="Phage_GPD"/>
    <property type="match status" value="1"/>
</dbReference>
<gene>
    <name evidence="7" type="primary">tssI</name>
    <name evidence="7" type="ORF">GF068_33145</name>
</gene>
<proteinExistence type="inferred from homology"/>
<evidence type="ECO:0000256" key="4">
    <source>
        <dbReference type="SAM" id="MobiDB-lite"/>
    </source>
</evidence>
<dbReference type="EMBL" id="WJIE01000013">
    <property type="protein sequence ID" value="MRG96734.1"/>
    <property type="molecule type" value="Genomic_DNA"/>
</dbReference>
<dbReference type="InterPro" id="IPR050708">
    <property type="entry name" value="T6SS_VgrG/RHS"/>
</dbReference>